<dbReference type="EMBL" id="QDEB01106570">
    <property type="protein sequence ID" value="RZB94424.1"/>
    <property type="molecule type" value="Genomic_DNA"/>
</dbReference>
<gene>
    <name evidence="2" type="ORF">BDFB_011637</name>
</gene>
<name>A0A482VEX0_ASBVE</name>
<comment type="caution">
    <text evidence="2">The sequence shown here is derived from an EMBL/GenBank/DDBJ whole genome shotgun (WGS) entry which is preliminary data.</text>
</comment>
<dbReference type="Proteomes" id="UP000292052">
    <property type="component" value="Unassembled WGS sequence"/>
</dbReference>
<dbReference type="AlphaFoldDB" id="A0A482VEX0"/>
<organism evidence="2 3">
    <name type="scientific">Asbolus verrucosus</name>
    <name type="common">Desert ironclad beetle</name>
    <dbReference type="NCBI Taxonomy" id="1661398"/>
    <lineage>
        <taxon>Eukaryota</taxon>
        <taxon>Metazoa</taxon>
        <taxon>Ecdysozoa</taxon>
        <taxon>Arthropoda</taxon>
        <taxon>Hexapoda</taxon>
        <taxon>Insecta</taxon>
        <taxon>Pterygota</taxon>
        <taxon>Neoptera</taxon>
        <taxon>Endopterygota</taxon>
        <taxon>Coleoptera</taxon>
        <taxon>Polyphaga</taxon>
        <taxon>Cucujiformia</taxon>
        <taxon>Tenebrionidae</taxon>
        <taxon>Pimeliinae</taxon>
        <taxon>Asbolus</taxon>
    </lineage>
</organism>
<evidence type="ECO:0000256" key="1">
    <source>
        <dbReference type="SAM" id="MobiDB-lite"/>
    </source>
</evidence>
<feature type="region of interest" description="Disordered" evidence="1">
    <location>
        <begin position="124"/>
        <end position="151"/>
    </location>
</feature>
<evidence type="ECO:0000313" key="3">
    <source>
        <dbReference type="Proteomes" id="UP000292052"/>
    </source>
</evidence>
<reference evidence="2 3" key="1">
    <citation type="submission" date="2017-03" db="EMBL/GenBank/DDBJ databases">
        <title>Genome of the blue death feigning beetle - Asbolus verrucosus.</title>
        <authorList>
            <person name="Rider S.D."/>
        </authorList>
    </citation>
    <scope>NUCLEOTIDE SEQUENCE [LARGE SCALE GENOMIC DNA]</scope>
    <source>
        <strain evidence="2">Butters</strain>
        <tissue evidence="2">Head and leg muscle</tissue>
    </source>
</reference>
<protein>
    <submittedName>
        <fullName evidence="2">Uncharacterized protein</fullName>
    </submittedName>
</protein>
<sequence length="151" mass="16976">MEHKKYGVKTQLIKEFKRFQISVRDRHLRKMPPFIGNGNVWINGDIATCRIEALNGILSVTPFPLMPQGLIGFQLPQQTLIHINIQSVLIVLHPDMRVTLIFDTPTEKDEFTTQLGELNLSWRPVNSSSSADSSPSLGLDPSTVSNLPREV</sequence>
<evidence type="ECO:0000313" key="2">
    <source>
        <dbReference type="EMBL" id="RZB94424.1"/>
    </source>
</evidence>
<feature type="compositionally biased region" description="Low complexity" evidence="1">
    <location>
        <begin position="127"/>
        <end position="142"/>
    </location>
</feature>
<accession>A0A482VEX0</accession>
<keyword evidence="3" id="KW-1185">Reference proteome</keyword>
<dbReference type="OrthoDB" id="6734452at2759"/>
<proteinExistence type="predicted"/>